<dbReference type="GO" id="GO:0016747">
    <property type="term" value="F:acyltransferase activity, transferring groups other than amino-acyl groups"/>
    <property type="evidence" value="ECO:0007669"/>
    <property type="project" value="InterPro"/>
</dbReference>
<dbReference type="OrthoDB" id="120213at2157"/>
<dbReference type="Pfam" id="PF13302">
    <property type="entry name" value="Acetyltransf_3"/>
    <property type="match status" value="1"/>
</dbReference>
<keyword evidence="2" id="KW-0687">Ribonucleoprotein</keyword>
<organism evidence="2 3">
    <name type="scientific">Methanolobus tindarius DSM 2278</name>
    <dbReference type="NCBI Taxonomy" id="1090322"/>
    <lineage>
        <taxon>Archaea</taxon>
        <taxon>Methanobacteriati</taxon>
        <taxon>Methanobacteriota</taxon>
        <taxon>Stenosarchaea group</taxon>
        <taxon>Methanomicrobia</taxon>
        <taxon>Methanosarcinales</taxon>
        <taxon>Methanosarcinaceae</taxon>
        <taxon>Methanolobus</taxon>
    </lineage>
</organism>
<dbReference type="AlphaFoldDB" id="W9DS96"/>
<evidence type="ECO:0000313" key="3">
    <source>
        <dbReference type="Proteomes" id="UP000019483"/>
    </source>
</evidence>
<proteinExistence type="predicted"/>
<protein>
    <submittedName>
        <fullName evidence="2">Acetyltransferase, ribosomal protein N-acetylase</fullName>
    </submittedName>
</protein>
<dbReference type="Gene3D" id="3.40.630.30">
    <property type="match status" value="1"/>
</dbReference>
<keyword evidence="2" id="KW-0808">Transferase</keyword>
<dbReference type="STRING" id="1090322.MettiDRAFT_1968"/>
<keyword evidence="2" id="KW-0689">Ribosomal protein</keyword>
<dbReference type="Proteomes" id="UP000019483">
    <property type="component" value="Unassembled WGS sequence"/>
</dbReference>
<reference evidence="2 3" key="1">
    <citation type="submission" date="2013-08" db="EMBL/GenBank/DDBJ databases">
        <authorList>
            <consortium name="DOE Joint Genome Institute"/>
            <person name="Eisen J."/>
            <person name="Huntemann M."/>
            <person name="Han J."/>
            <person name="Chen A."/>
            <person name="Kyrpides N."/>
            <person name="Mavromatis K."/>
            <person name="Markowitz V."/>
            <person name="Palaniappan K."/>
            <person name="Ivanova N."/>
            <person name="Schaumberg A."/>
            <person name="Pati A."/>
            <person name="Liolios K."/>
            <person name="Nordberg H.P."/>
            <person name="Cantor M.N."/>
            <person name="Hua S.X."/>
            <person name="Woyke T."/>
        </authorList>
    </citation>
    <scope>NUCLEOTIDE SEQUENCE [LARGE SCALE GENOMIC DNA]</scope>
    <source>
        <strain evidence="2 3">DSM 2278</strain>
    </source>
</reference>
<dbReference type="EMBL" id="AZAJ01000001">
    <property type="protein sequence ID" value="ETA68495.1"/>
    <property type="molecule type" value="Genomic_DNA"/>
</dbReference>
<sequence length="178" mass="20552">MQIIADDIILRKWENKDAERLASVANNKKIVDNLNDGFPYPYSIEDAKQFISHSRKEDPTHLRLAIEMNGVIIGSIGAYFKENVHQMNAEIGYYLAEEYWGKGIMAKAVRCFVKYLFENYDVIRIYALPFARNMGSRRVLEKASFRCEAILKNSIIKNGVVQDDCIYAILKDEFETEP</sequence>
<dbReference type="RefSeq" id="WP_023845630.1">
    <property type="nucleotide sequence ID" value="NZ_AZAJ01000001.1"/>
</dbReference>
<comment type="caution">
    <text evidence="2">The sequence shown here is derived from an EMBL/GenBank/DDBJ whole genome shotgun (WGS) entry which is preliminary data.</text>
</comment>
<accession>W9DS96</accession>
<feature type="domain" description="N-acetyltransferase" evidence="1">
    <location>
        <begin position="17"/>
        <end position="172"/>
    </location>
</feature>
<dbReference type="PANTHER" id="PTHR43328">
    <property type="entry name" value="ACETYLTRANSFERASE-RELATED"/>
    <property type="match status" value="1"/>
</dbReference>
<dbReference type="GO" id="GO:0005840">
    <property type="term" value="C:ribosome"/>
    <property type="evidence" value="ECO:0007669"/>
    <property type="project" value="UniProtKB-KW"/>
</dbReference>
<dbReference type="InterPro" id="IPR016181">
    <property type="entry name" value="Acyl_CoA_acyltransferase"/>
</dbReference>
<dbReference type="PROSITE" id="PS51186">
    <property type="entry name" value="GNAT"/>
    <property type="match status" value="1"/>
</dbReference>
<gene>
    <name evidence="2" type="ORF">MettiDRAFT_1968</name>
</gene>
<name>W9DS96_METTI</name>
<dbReference type="PANTHER" id="PTHR43328:SF1">
    <property type="entry name" value="N-ACETYLTRANSFERASE DOMAIN-CONTAINING PROTEIN"/>
    <property type="match status" value="1"/>
</dbReference>
<evidence type="ECO:0000259" key="1">
    <source>
        <dbReference type="PROSITE" id="PS51186"/>
    </source>
</evidence>
<dbReference type="InterPro" id="IPR000182">
    <property type="entry name" value="GNAT_dom"/>
</dbReference>
<keyword evidence="3" id="KW-1185">Reference proteome</keyword>
<evidence type="ECO:0000313" key="2">
    <source>
        <dbReference type="EMBL" id="ETA68495.1"/>
    </source>
</evidence>
<dbReference type="SUPFAM" id="SSF55729">
    <property type="entry name" value="Acyl-CoA N-acyltransferases (Nat)"/>
    <property type="match status" value="1"/>
</dbReference>